<name>V2X9R6_MONRO</name>
<keyword evidence="2" id="KW-1185">Reference proteome</keyword>
<dbReference type="HOGENOM" id="CLU_930948_0_0_1"/>
<organism evidence="1 2">
    <name type="scientific">Moniliophthora roreri (strain MCA 2997)</name>
    <name type="common">Cocoa frosty pod rot fungus</name>
    <name type="synonym">Crinipellis roreri</name>
    <dbReference type="NCBI Taxonomy" id="1381753"/>
    <lineage>
        <taxon>Eukaryota</taxon>
        <taxon>Fungi</taxon>
        <taxon>Dikarya</taxon>
        <taxon>Basidiomycota</taxon>
        <taxon>Agaricomycotina</taxon>
        <taxon>Agaricomycetes</taxon>
        <taxon>Agaricomycetidae</taxon>
        <taxon>Agaricales</taxon>
        <taxon>Marasmiineae</taxon>
        <taxon>Marasmiaceae</taxon>
        <taxon>Moniliophthora</taxon>
    </lineage>
</organism>
<dbReference type="AlphaFoldDB" id="V2X9R6"/>
<dbReference type="Gene3D" id="3.80.10.10">
    <property type="entry name" value="Ribonuclease Inhibitor"/>
    <property type="match status" value="1"/>
</dbReference>
<dbReference type="EMBL" id="AWSO01000577">
    <property type="protein sequence ID" value="ESK89195.1"/>
    <property type="molecule type" value="Genomic_DNA"/>
</dbReference>
<accession>V2X9R6</accession>
<proteinExistence type="predicted"/>
<evidence type="ECO:0000313" key="1">
    <source>
        <dbReference type="EMBL" id="ESK89195.1"/>
    </source>
</evidence>
<dbReference type="InterPro" id="IPR032675">
    <property type="entry name" value="LRR_dom_sf"/>
</dbReference>
<evidence type="ECO:0000313" key="2">
    <source>
        <dbReference type="Proteomes" id="UP000017559"/>
    </source>
</evidence>
<comment type="caution">
    <text evidence="1">The sequence shown here is derived from an EMBL/GenBank/DDBJ whole genome shotgun (WGS) entry which is preliminary data.</text>
</comment>
<evidence type="ECO:0008006" key="3">
    <source>
        <dbReference type="Google" id="ProtNLM"/>
    </source>
</evidence>
<dbReference type="Proteomes" id="UP000017559">
    <property type="component" value="Unassembled WGS sequence"/>
</dbReference>
<dbReference type="SUPFAM" id="SSF52047">
    <property type="entry name" value="RNI-like"/>
    <property type="match status" value="1"/>
</dbReference>
<reference evidence="1 2" key="1">
    <citation type="journal article" date="2014" name="BMC Genomics">
        <title>Genome and secretome analysis of the hemibiotrophic fungal pathogen, Moniliophthora roreri, which causes frosty pod rot disease of cacao: mechanisms of the biotrophic and necrotrophic phases.</title>
        <authorList>
            <person name="Meinhardt L.W."/>
            <person name="Costa G.G.L."/>
            <person name="Thomazella D.P.T."/>
            <person name="Teixeira P.J.P.L."/>
            <person name="Carazzolle M.F."/>
            <person name="Schuster S.C."/>
            <person name="Carlson J.E."/>
            <person name="Guiltinan M.J."/>
            <person name="Mieczkowski P."/>
            <person name="Farmer A."/>
            <person name="Ramaraj T."/>
            <person name="Crozier J."/>
            <person name="Davis R.E."/>
            <person name="Shao J."/>
            <person name="Melnick R.L."/>
            <person name="Pereira G.A.G."/>
            <person name="Bailey B.A."/>
        </authorList>
    </citation>
    <scope>NUCLEOTIDE SEQUENCE [LARGE SCALE GENOMIC DNA]</scope>
    <source>
        <strain evidence="1 2">MCA 2997</strain>
    </source>
</reference>
<protein>
    <recommendedName>
        <fullName evidence="3">F-box domain-containing protein</fullName>
    </recommendedName>
</protein>
<gene>
    <name evidence="1" type="ORF">Moror_5202</name>
</gene>
<dbReference type="KEGG" id="mrr:Moror_5202"/>
<sequence length="299" mass="34676">MRSVLLSLPNLDSRTLNCLDRLAPDLSSVSIPHLRFRWTDIASSTTFLSHLTHVHIYTFTQTIIEMLQRCTRLVSAHIEINIPSRTREEPFMFYATHPAKLMFLTTLTISACSSSNIWRDYPFEDIYSILDSIETPVLTCLTLSSDANEPQEVELKHRIPHNKGPLERADARLRFTQSLYSHIEELHTLHIECIPLTDKDLLRLSKGMSNLQRLIIREPAVQKVVHRGFPSDVDRRYAPPSDANLNHIVTDNLLRQDLSDHLSNLTHLQLTIHQWPLARELESRWKETLTSVYMYIQYT</sequence>